<protein>
    <submittedName>
        <fullName evidence="3">Uncharacterized protein</fullName>
    </submittedName>
</protein>
<gene>
    <name evidence="3" type="ORF">BBK82_43125</name>
</gene>
<dbReference type="EMBL" id="CP016793">
    <property type="protein sequence ID" value="ANZ41735.1"/>
    <property type="molecule type" value="Genomic_DNA"/>
</dbReference>
<evidence type="ECO:0000313" key="4">
    <source>
        <dbReference type="Proteomes" id="UP000093053"/>
    </source>
</evidence>
<organism evidence="3 4">
    <name type="scientific">Lentzea guizhouensis</name>
    <dbReference type="NCBI Taxonomy" id="1586287"/>
    <lineage>
        <taxon>Bacteria</taxon>
        <taxon>Bacillati</taxon>
        <taxon>Actinomycetota</taxon>
        <taxon>Actinomycetes</taxon>
        <taxon>Pseudonocardiales</taxon>
        <taxon>Pseudonocardiaceae</taxon>
        <taxon>Lentzea</taxon>
    </lineage>
</organism>
<dbReference type="KEGG" id="led:BBK82_43125"/>
<proteinExistence type="predicted"/>
<sequence>MHEDELRAIFTALRSQETPPMGSAADVIRRSRAGQSRRRTIAVAGSAVATVGVLVLALVFLPEPPPLDTPPATNSDVRTTPNSGPLTTPLTTTTR</sequence>
<keyword evidence="4" id="KW-1185">Reference proteome</keyword>
<keyword evidence="2" id="KW-1133">Transmembrane helix</keyword>
<evidence type="ECO:0000256" key="1">
    <source>
        <dbReference type="SAM" id="MobiDB-lite"/>
    </source>
</evidence>
<dbReference type="RefSeq" id="WP_065920070.1">
    <property type="nucleotide sequence ID" value="NZ_CP016793.1"/>
</dbReference>
<name>A0A1B2HVM3_9PSEU</name>
<feature type="transmembrane region" description="Helical" evidence="2">
    <location>
        <begin position="40"/>
        <end position="61"/>
    </location>
</feature>
<dbReference type="Proteomes" id="UP000093053">
    <property type="component" value="Chromosome"/>
</dbReference>
<accession>A0A1B2HVM3</accession>
<evidence type="ECO:0000313" key="3">
    <source>
        <dbReference type="EMBL" id="ANZ41735.1"/>
    </source>
</evidence>
<dbReference type="STRING" id="1586287.BBK82_43125"/>
<reference evidence="3 4" key="1">
    <citation type="submission" date="2016-07" db="EMBL/GenBank/DDBJ databases">
        <title>Complete genome sequence of the Lentzea guizhouensis DHS C013.</title>
        <authorList>
            <person name="Cao C."/>
        </authorList>
    </citation>
    <scope>NUCLEOTIDE SEQUENCE [LARGE SCALE GENOMIC DNA]</scope>
    <source>
        <strain evidence="3 4">DHS C013</strain>
    </source>
</reference>
<keyword evidence="2" id="KW-0812">Transmembrane</keyword>
<evidence type="ECO:0000256" key="2">
    <source>
        <dbReference type="SAM" id="Phobius"/>
    </source>
</evidence>
<feature type="compositionally biased region" description="Low complexity" evidence="1">
    <location>
        <begin position="79"/>
        <end position="95"/>
    </location>
</feature>
<dbReference type="AlphaFoldDB" id="A0A1B2HVM3"/>
<keyword evidence="2" id="KW-0472">Membrane</keyword>
<feature type="region of interest" description="Disordered" evidence="1">
    <location>
        <begin position="63"/>
        <end position="95"/>
    </location>
</feature>